<protein>
    <submittedName>
        <fullName evidence="1">Uncharacterized protein</fullName>
    </submittedName>
</protein>
<name>A0A2P2N2W2_RHIMU</name>
<dbReference type="EMBL" id="GGEC01056330">
    <property type="protein sequence ID" value="MBX36814.1"/>
    <property type="molecule type" value="Transcribed_RNA"/>
</dbReference>
<organism evidence="1">
    <name type="scientific">Rhizophora mucronata</name>
    <name type="common">Asiatic mangrove</name>
    <dbReference type="NCBI Taxonomy" id="61149"/>
    <lineage>
        <taxon>Eukaryota</taxon>
        <taxon>Viridiplantae</taxon>
        <taxon>Streptophyta</taxon>
        <taxon>Embryophyta</taxon>
        <taxon>Tracheophyta</taxon>
        <taxon>Spermatophyta</taxon>
        <taxon>Magnoliopsida</taxon>
        <taxon>eudicotyledons</taxon>
        <taxon>Gunneridae</taxon>
        <taxon>Pentapetalae</taxon>
        <taxon>rosids</taxon>
        <taxon>fabids</taxon>
        <taxon>Malpighiales</taxon>
        <taxon>Rhizophoraceae</taxon>
        <taxon>Rhizophora</taxon>
    </lineage>
</organism>
<sequence>MEESSVSLYCTLRKIHLKPEGFAICYFS</sequence>
<evidence type="ECO:0000313" key="1">
    <source>
        <dbReference type="EMBL" id="MBX36814.1"/>
    </source>
</evidence>
<accession>A0A2P2N2W2</accession>
<reference evidence="1" key="1">
    <citation type="submission" date="2018-02" db="EMBL/GenBank/DDBJ databases">
        <title>Rhizophora mucronata_Transcriptome.</title>
        <authorList>
            <person name="Meera S.P."/>
            <person name="Sreeshan A."/>
            <person name="Augustine A."/>
        </authorList>
    </citation>
    <scope>NUCLEOTIDE SEQUENCE</scope>
    <source>
        <tissue evidence="1">Leaf</tissue>
    </source>
</reference>
<proteinExistence type="predicted"/>
<dbReference type="AlphaFoldDB" id="A0A2P2N2W2"/>